<evidence type="ECO:0000256" key="2">
    <source>
        <dbReference type="ARBA" id="ARBA00004370"/>
    </source>
</evidence>
<dbReference type="SMART" id="SM00388">
    <property type="entry name" value="HisKA"/>
    <property type="match status" value="1"/>
</dbReference>
<dbReference type="RefSeq" id="WP_186975190.1">
    <property type="nucleotide sequence ID" value="NZ_JACOOH010000002.1"/>
</dbReference>
<keyword evidence="6 10" id="KW-0812">Transmembrane</keyword>
<dbReference type="PRINTS" id="PR00344">
    <property type="entry name" value="BCTRLSENSOR"/>
</dbReference>
<keyword evidence="9 10" id="KW-0472">Membrane</keyword>
<keyword evidence="7 12" id="KW-0418">Kinase</keyword>
<proteinExistence type="predicted"/>
<dbReference type="PANTHER" id="PTHR45436:SF5">
    <property type="entry name" value="SENSOR HISTIDINE KINASE TRCS"/>
    <property type="match status" value="1"/>
</dbReference>
<dbReference type="Gene3D" id="1.10.287.130">
    <property type="match status" value="1"/>
</dbReference>
<comment type="catalytic activity">
    <reaction evidence="1">
        <text>ATP + protein L-histidine = ADP + protein N-phospho-L-histidine.</text>
        <dbReference type="EC" id="2.7.13.3"/>
    </reaction>
</comment>
<keyword evidence="13" id="KW-1185">Reference proteome</keyword>
<gene>
    <name evidence="12" type="ORF">H8S64_04775</name>
</gene>
<evidence type="ECO:0000256" key="5">
    <source>
        <dbReference type="ARBA" id="ARBA00022679"/>
    </source>
</evidence>
<dbReference type="CDD" id="cd00082">
    <property type="entry name" value="HisKA"/>
    <property type="match status" value="1"/>
</dbReference>
<evidence type="ECO:0000256" key="3">
    <source>
        <dbReference type="ARBA" id="ARBA00012438"/>
    </source>
</evidence>
<dbReference type="Pfam" id="PF00512">
    <property type="entry name" value="HisKA"/>
    <property type="match status" value="1"/>
</dbReference>
<evidence type="ECO:0000256" key="9">
    <source>
        <dbReference type="ARBA" id="ARBA00023136"/>
    </source>
</evidence>
<evidence type="ECO:0000313" key="13">
    <source>
        <dbReference type="Proteomes" id="UP000646484"/>
    </source>
</evidence>
<keyword evidence="4" id="KW-0597">Phosphoprotein</keyword>
<dbReference type="Proteomes" id="UP000646484">
    <property type="component" value="Unassembled WGS sequence"/>
</dbReference>
<protein>
    <recommendedName>
        <fullName evidence="3">histidine kinase</fullName>
        <ecNumber evidence="3">2.7.13.3</ecNumber>
    </recommendedName>
</protein>
<dbReference type="EC" id="2.7.13.3" evidence="3"/>
<dbReference type="EMBL" id="JACOOH010000002">
    <property type="protein sequence ID" value="MBC5620404.1"/>
    <property type="molecule type" value="Genomic_DNA"/>
</dbReference>
<dbReference type="PANTHER" id="PTHR45436">
    <property type="entry name" value="SENSOR HISTIDINE KINASE YKOH"/>
    <property type="match status" value="1"/>
</dbReference>
<dbReference type="InterPro" id="IPR036097">
    <property type="entry name" value="HisK_dim/P_sf"/>
</dbReference>
<dbReference type="InterPro" id="IPR050428">
    <property type="entry name" value="TCS_sensor_his_kinase"/>
</dbReference>
<dbReference type="InterPro" id="IPR004358">
    <property type="entry name" value="Sig_transdc_His_kin-like_C"/>
</dbReference>
<evidence type="ECO:0000256" key="10">
    <source>
        <dbReference type="SAM" id="Phobius"/>
    </source>
</evidence>
<evidence type="ECO:0000256" key="1">
    <source>
        <dbReference type="ARBA" id="ARBA00000085"/>
    </source>
</evidence>
<dbReference type="SUPFAM" id="SSF55874">
    <property type="entry name" value="ATPase domain of HSP90 chaperone/DNA topoisomerase II/histidine kinase"/>
    <property type="match status" value="1"/>
</dbReference>
<dbReference type="Gene3D" id="3.30.565.10">
    <property type="entry name" value="Histidine kinase-like ATPase, C-terminal domain"/>
    <property type="match status" value="1"/>
</dbReference>
<sequence>MKLIHYTISKLSVVLIIILSTWACLFYFNILDEILDETDDSLENYKNLIIRQVLTDTSAIDNHNDLMSQYMLKEIPEEEAIHYRERYFDSTRFYETELEFDPVRVLKTAFRGQDKRFYELTVMISTLEQDDMIEAILQWIIILYFTLLVCIILVSELVFRRSLSPFYKLLRWLNTFTLGEKNPPLDNPTKIKEFKQLNDTIRKMTLRSEEMYSQQKQFIGNASHELQTPLAICRNKLELFAERPDCTEEQLQEIADIHRNVERIIKLNKSLLFLSRIENGQFHNEKEVELNPIIRELIEDFQEIYEHKKLRVHLEETGICKIRTNESLANTLVTNLLKNAMIHTPVNGEIMVSILPYQITISNSGEGKPLDNSRLFTRFYQADNKKPDSTGLGLAIVQSIANLYGIRITYSYDGMHHFTVKI</sequence>
<dbReference type="SUPFAM" id="SSF47384">
    <property type="entry name" value="Homodimeric domain of signal transducing histidine kinase"/>
    <property type="match status" value="1"/>
</dbReference>
<feature type="transmembrane region" description="Helical" evidence="10">
    <location>
        <begin position="136"/>
        <end position="159"/>
    </location>
</feature>
<name>A0ABR7CXS3_9BACT</name>
<evidence type="ECO:0000259" key="11">
    <source>
        <dbReference type="PROSITE" id="PS50109"/>
    </source>
</evidence>
<evidence type="ECO:0000256" key="4">
    <source>
        <dbReference type="ARBA" id="ARBA00022553"/>
    </source>
</evidence>
<feature type="transmembrane region" description="Helical" evidence="10">
    <location>
        <begin position="12"/>
        <end position="30"/>
    </location>
</feature>
<dbReference type="PROSITE" id="PS50109">
    <property type="entry name" value="HIS_KIN"/>
    <property type="match status" value="1"/>
</dbReference>
<organism evidence="12 13">
    <name type="scientific">Butyricimonas hominis</name>
    <dbReference type="NCBI Taxonomy" id="2763032"/>
    <lineage>
        <taxon>Bacteria</taxon>
        <taxon>Pseudomonadati</taxon>
        <taxon>Bacteroidota</taxon>
        <taxon>Bacteroidia</taxon>
        <taxon>Bacteroidales</taxon>
        <taxon>Odoribacteraceae</taxon>
        <taxon>Butyricimonas</taxon>
    </lineage>
</organism>
<keyword evidence="5" id="KW-0808">Transferase</keyword>
<dbReference type="SMART" id="SM00387">
    <property type="entry name" value="HATPase_c"/>
    <property type="match status" value="1"/>
</dbReference>
<evidence type="ECO:0000256" key="8">
    <source>
        <dbReference type="ARBA" id="ARBA00022989"/>
    </source>
</evidence>
<accession>A0ABR7CXS3</accession>
<reference evidence="12 13" key="1">
    <citation type="submission" date="2020-08" db="EMBL/GenBank/DDBJ databases">
        <title>Genome public.</title>
        <authorList>
            <person name="Liu C."/>
            <person name="Sun Q."/>
        </authorList>
    </citation>
    <scope>NUCLEOTIDE SEQUENCE [LARGE SCALE GENOMIC DNA]</scope>
    <source>
        <strain evidence="12 13">NSJ-56</strain>
    </source>
</reference>
<comment type="caution">
    <text evidence="12">The sequence shown here is derived from an EMBL/GenBank/DDBJ whole genome shotgun (WGS) entry which is preliminary data.</text>
</comment>
<evidence type="ECO:0000313" key="12">
    <source>
        <dbReference type="EMBL" id="MBC5620404.1"/>
    </source>
</evidence>
<dbReference type="Pfam" id="PF02518">
    <property type="entry name" value="HATPase_c"/>
    <property type="match status" value="1"/>
</dbReference>
<evidence type="ECO:0000256" key="6">
    <source>
        <dbReference type="ARBA" id="ARBA00022692"/>
    </source>
</evidence>
<dbReference type="InterPro" id="IPR003661">
    <property type="entry name" value="HisK_dim/P_dom"/>
</dbReference>
<evidence type="ECO:0000256" key="7">
    <source>
        <dbReference type="ARBA" id="ARBA00022777"/>
    </source>
</evidence>
<dbReference type="InterPro" id="IPR005467">
    <property type="entry name" value="His_kinase_dom"/>
</dbReference>
<dbReference type="InterPro" id="IPR036890">
    <property type="entry name" value="HATPase_C_sf"/>
</dbReference>
<keyword evidence="8 10" id="KW-1133">Transmembrane helix</keyword>
<dbReference type="InterPro" id="IPR003594">
    <property type="entry name" value="HATPase_dom"/>
</dbReference>
<comment type="subcellular location">
    <subcellularLocation>
        <location evidence="2">Membrane</location>
    </subcellularLocation>
</comment>
<feature type="domain" description="Histidine kinase" evidence="11">
    <location>
        <begin position="221"/>
        <end position="422"/>
    </location>
</feature>
<dbReference type="GO" id="GO:0016301">
    <property type="term" value="F:kinase activity"/>
    <property type="evidence" value="ECO:0007669"/>
    <property type="project" value="UniProtKB-KW"/>
</dbReference>